<keyword evidence="3" id="KW-1185">Reference proteome</keyword>
<proteinExistence type="predicted"/>
<accession>A0AAD7A3K4</accession>
<gene>
    <name evidence="2" type="ORF">DFH08DRAFT_959070</name>
</gene>
<dbReference type="InterPro" id="IPR029069">
    <property type="entry name" value="HotDog_dom_sf"/>
</dbReference>
<dbReference type="EMBL" id="JARIHO010000016">
    <property type="protein sequence ID" value="KAJ7348868.1"/>
    <property type="molecule type" value="Genomic_DNA"/>
</dbReference>
<dbReference type="InterPro" id="IPR049449">
    <property type="entry name" value="TesB_ACOT8-like_N"/>
</dbReference>
<feature type="domain" description="Acyl-CoA thioesterase-like N-terminal HotDog" evidence="1">
    <location>
        <begin position="29"/>
        <end position="114"/>
    </location>
</feature>
<evidence type="ECO:0000313" key="2">
    <source>
        <dbReference type="EMBL" id="KAJ7348868.1"/>
    </source>
</evidence>
<dbReference type="SUPFAM" id="SSF54637">
    <property type="entry name" value="Thioesterase/thiol ester dehydrase-isomerase"/>
    <property type="match status" value="1"/>
</dbReference>
<dbReference type="InterPro" id="IPR052389">
    <property type="entry name" value="Sec_Metab_Biosynth-Assoc"/>
</dbReference>
<evidence type="ECO:0000259" key="1">
    <source>
        <dbReference type="Pfam" id="PF13622"/>
    </source>
</evidence>
<dbReference type="AlphaFoldDB" id="A0AAD7A3K4"/>
<dbReference type="InterPro" id="IPR042171">
    <property type="entry name" value="Acyl-CoA_hotdog"/>
</dbReference>
<sequence>MAPLTRALHVTRHSDSPENTCGRYTAEADPEWVIGRVSNGGYALALVVQACIEYQADSEHPDPLHVSAHFLQATKTSTIEVQIRILKPGRSFTNILADLIQGNGSCITTHFIFGKIPPSTRPLIAPSSGYARRLPHLGHPSEAVVIAMPKFVGYTHRVHWAPDPLLQSQNGPNSPARRALTGGGMAVWGAWIELVDKDERLTPSSLAFFADCIETMSTIFPPHVTGVDMRSLWLPTLALGLEWKAPIPPPSTVHSARTVGVYVTSGYLSEPQNRHTTSVEIWTAPSNIGEGTPVEGWRDAQVCLAVATQMQLMMSASANEKAGARL</sequence>
<dbReference type="PANTHER" id="PTHR38110">
    <property type="entry name" value="CHROMOSOME 23, WHOLE GENOME SHOTGUN SEQUENCE"/>
    <property type="match status" value="1"/>
</dbReference>
<protein>
    <submittedName>
        <fullName evidence="2">Thioesterase-like superfamily-domain-containing protein</fullName>
    </submittedName>
</protein>
<organism evidence="2 3">
    <name type="scientific">Mycena albidolilacea</name>
    <dbReference type="NCBI Taxonomy" id="1033008"/>
    <lineage>
        <taxon>Eukaryota</taxon>
        <taxon>Fungi</taxon>
        <taxon>Dikarya</taxon>
        <taxon>Basidiomycota</taxon>
        <taxon>Agaricomycotina</taxon>
        <taxon>Agaricomycetes</taxon>
        <taxon>Agaricomycetidae</taxon>
        <taxon>Agaricales</taxon>
        <taxon>Marasmiineae</taxon>
        <taxon>Mycenaceae</taxon>
        <taxon>Mycena</taxon>
    </lineage>
</organism>
<dbReference type="Gene3D" id="2.40.160.210">
    <property type="entry name" value="Acyl-CoA thioesterase, double hotdog domain"/>
    <property type="match status" value="1"/>
</dbReference>
<dbReference type="Proteomes" id="UP001218218">
    <property type="component" value="Unassembled WGS sequence"/>
</dbReference>
<dbReference type="PANTHER" id="PTHR38110:SF1">
    <property type="entry name" value="THIOESTERASE DOMAIN-CONTAINING PROTEIN"/>
    <property type="match status" value="1"/>
</dbReference>
<comment type="caution">
    <text evidence="2">The sequence shown here is derived from an EMBL/GenBank/DDBJ whole genome shotgun (WGS) entry which is preliminary data.</text>
</comment>
<dbReference type="Pfam" id="PF13622">
    <property type="entry name" value="4HBT_3"/>
    <property type="match status" value="1"/>
</dbReference>
<name>A0AAD7A3K4_9AGAR</name>
<reference evidence="2" key="1">
    <citation type="submission" date="2023-03" db="EMBL/GenBank/DDBJ databases">
        <title>Massive genome expansion in bonnet fungi (Mycena s.s.) driven by repeated elements and novel gene families across ecological guilds.</title>
        <authorList>
            <consortium name="Lawrence Berkeley National Laboratory"/>
            <person name="Harder C.B."/>
            <person name="Miyauchi S."/>
            <person name="Viragh M."/>
            <person name="Kuo A."/>
            <person name="Thoen E."/>
            <person name="Andreopoulos B."/>
            <person name="Lu D."/>
            <person name="Skrede I."/>
            <person name="Drula E."/>
            <person name="Henrissat B."/>
            <person name="Morin E."/>
            <person name="Kohler A."/>
            <person name="Barry K."/>
            <person name="LaButti K."/>
            <person name="Morin E."/>
            <person name="Salamov A."/>
            <person name="Lipzen A."/>
            <person name="Mereny Z."/>
            <person name="Hegedus B."/>
            <person name="Baldrian P."/>
            <person name="Stursova M."/>
            <person name="Weitz H."/>
            <person name="Taylor A."/>
            <person name="Grigoriev I.V."/>
            <person name="Nagy L.G."/>
            <person name="Martin F."/>
            <person name="Kauserud H."/>
        </authorList>
    </citation>
    <scope>NUCLEOTIDE SEQUENCE</scope>
    <source>
        <strain evidence="2">CBHHK002</strain>
    </source>
</reference>
<evidence type="ECO:0000313" key="3">
    <source>
        <dbReference type="Proteomes" id="UP001218218"/>
    </source>
</evidence>